<evidence type="ECO:0000313" key="3">
    <source>
        <dbReference type="Proteomes" id="UP000199416"/>
    </source>
</evidence>
<evidence type="ECO:0000259" key="1">
    <source>
        <dbReference type="Pfam" id="PF13649"/>
    </source>
</evidence>
<dbReference type="STRING" id="1190417.SAMN05660690_4365"/>
<name>A0A1G6V6W3_9ACTN</name>
<protein>
    <submittedName>
        <fullName evidence="2">Methyltransferase domain-containing protein</fullName>
    </submittedName>
</protein>
<keyword evidence="2" id="KW-0808">Transferase</keyword>
<reference evidence="3" key="1">
    <citation type="submission" date="2016-10" db="EMBL/GenBank/DDBJ databases">
        <authorList>
            <person name="Varghese N."/>
            <person name="Submissions S."/>
        </authorList>
    </citation>
    <scope>NUCLEOTIDE SEQUENCE [LARGE SCALE GENOMIC DNA]</scope>
    <source>
        <strain evidence="3">DSM 45421</strain>
    </source>
</reference>
<dbReference type="Pfam" id="PF13649">
    <property type="entry name" value="Methyltransf_25"/>
    <property type="match status" value="1"/>
</dbReference>
<proteinExistence type="predicted"/>
<dbReference type="Proteomes" id="UP000199416">
    <property type="component" value="Unassembled WGS sequence"/>
</dbReference>
<dbReference type="CDD" id="cd02440">
    <property type="entry name" value="AdoMet_MTases"/>
    <property type="match status" value="1"/>
</dbReference>
<keyword evidence="2" id="KW-0489">Methyltransferase</keyword>
<feature type="domain" description="Methyltransferase" evidence="1">
    <location>
        <begin position="62"/>
        <end position="147"/>
    </location>
</feature>
<dbReference type="InterPro" id="IPR029063">
    <property type="entry name" value="SAM-dependent_MTases_sf"/>
</dbReference>
<gene>
    <name evidence="2" type="ORF">SAMN05660690_4365</name>
</gene>
<accession>A0A1G6V6W3</accession>
<keyword evidence="3" id="KW-1185">Reference proteome</keyword>
<dbReference type="AlphaFoldDB" id="A0A1G6V6W3"/>
<evidence type="ECO:0000313" key="2">
    <source>
        <dbReference type="EMBL" id="SDD49362.1"/>
    </source>
</evidence>
<organism evidence="2 3">
    <name type="scientific">Geodermatophilus telluris</name>
    <dbReference type="NCBI Taxonomy" id="1190417"/>
    <lineage>
        <taxon>Bacteria</taxon>
        <taxon>Bacillati</taxon>
        <taxon>Actinomycetota</taxon>
        <taxon>Actinomycetes</taxon>
        <taxon>Geodermatophilales</taxon>
        <taxon>Geodermatophilaceae</taxon>
        <taxon>Geodermatophilus</taxon>
    </lineage>
</organism>
<dbReference type="OrthoDB" id="9805171at2"/>
<dbReference type="InterPro" id="IPR041698">
    <property type="entry name" value="Methyltransf_25"/>
</dbReference>
<dbReference type="EMBL" id="FMZF01000008">
    <property type="protein sequence ID" value="SDD49362.1"/>
    <property type="molecule type" value="Genomic_DNA"/>
</dbReference>
<dbReference type="GO" id="GO:0032259">
    <property type="term" value="P:methylation"/>
    <property type="evidence" value="ECO:0007669"/>
    <property type="project" value="UniProtKB-KW"/>
</dbReference>
<dbReference type="SUPFAM" id="SSF53335">
    <property type="entry name" value="S-adenosyl-L-methionine-dependent methyltransferases"/>
    <property type="match status" value="1"/>
</dbReference>
<dbReference type="GO" id="GO:0008168">
    <property type="term" value="F:methyltransferase activity"/>
    <property type="evidence" value="ECO:0007669"/>
    <property type="project" value="UniProtKB-KW"/>
</dbReference>
<dbReference type="RefSeq" id="WP_091368871.1">
    <property type="nucleotide sequence ID" value="NZ_FMZF01000008.1"/>
</dbReference>
<dbReference type="Gene3D" id="3.40.50.150">
    <property type="entry name" value="Vaccinia Virus protein VP39"/>
    <property type="match status" value="1"/>
</dbReference>
<sequence>MVGDRPAGGTDLPARTRAAYDAVAHDYADLPRDELAGKPLDRALLAVLAEQVQRRGGGPVGDLGCGTGRVAAHLAGLGLDVVGVDLSPAMLRVARRDSPGLPLAVGTLAALPLADGVLAGALAWYSVIHTPPALLSGVCAELRRVLAGGAPEPPERTRQVYVSAVREEHR</sequence>